<feature type="region of interest" description="Disordered" evidence="1">
    <location>
        <begin position="153"/>
        <end position="212"/>
    </location>
</feature>
<organism evidence="2 3">
    <name type="scientific">Steinernema glaseri</name>
    <dbReference type="NCBI Taxonomy" id="37863"/>
    <lineage>
        <taxon>Eukaryota</taxon>
        <taxon>Metazoa</taxon>
        <taxon>Ecdysozoa</taxon>
        <taxon>Nematoda</taxon>
        <taxon>Chromadorea</taxon>
        <taxon>Rhabditida</taxon>
        <taxon>Tylenchina</taxon>
        <taxon>Panagrolaimomorpha</taxon>
        <taxon>Strongyloidoidea</taxon>
        <taxon>Steinernematidae</taxon>
        <taxon>Steinernema</taxon>
    </lineage>
</organism>
<dbReference type="AlphaFoldDB" id="A0A1I7ZNV1"/>
<accession>A0A1I7ZNV1</accession>
<evidence type="ECO:0000313" key="2">
    <source>
        <dbReference type="Proteomes" id="UP000095287"/>
    </source>
</evidence>
<name>A0A1I7ZNV1_9BILA</name>
<dbReference type="WBParaSite" id="L893_g28433.t1">
    <property type="protein sequence ID" value="L893_g28433.t1"/>
    <property type="gene ID" value="L893_g28433"/>
</dbReference>
<proteinExistence type="predicted"/>
<feature type="compositionally biased region" description="Low complexity" evidence="1">
    <location>
        <begin position="55"/>
        <end position="64"/>
    </location>
</feature>
<dbReference type="Proteomes" id="UP000095287">
    <property type="component" value="Unplaced"/>
</dbReference>
<feature type="compositionally biased region" description="Basic residues" evidence="1">
    <location>
        <begin position="1"/>
        <end position="12"/>
    </location>
</feature>
<feature type="compositionally biased region" description="Acidic residues" evidence="1">
    <location>
        <begin position="200"/>
        <end position="212"/>
    </location>
</feature>
<feature type="region of interest" description="Disordered" evidence="1">
    <location>
        <begin position="1"/>
        <end position="73"/>
    </location>
</feature>
<reference evidence="3" key="1">
    <citation type="submission" date="2016-11" db="UniProtKB">
        <authorList>
            <consortium name="WormBaseParasite"/>
        </authorList>
    </citation>
    <scope>IDENTIFICATION</scope>
</reference>
<keyword evidence="2" id="KW-1185">Reference proteome</keyword>
<feature type="compositionally biased region" description="Polar residues" evidence="1">
    <location>
        <begin position="37"/>
        <end position="49"/>
    </location>
</feature>
<protein>
    <submittedName>
        <fullName evidence="3">NET domain-containing protein</fullName>
    </submittedName>
</protein>
<evidence type="ECO:0000256" key="1">
    <source>
        <dbReference type="SAM" id="MobiDB-lite"/>
    </source>
</evidence>
<feature type="compositionally biased region" description="Basic and acidic residues" evidence="1">
    <location>
        <begin position="188"/>
        <end position="199"/>
    </location>
</feature>
<sequence length="212" mass="23304">MCRAIRHLKTKHPSQMPEYAGLSEEEKNALSSKEVPANNQPANTSTYRKPTTRRSAAAAAAQSKQESEAADSNARAADLNAIFDGNVAEGQATEVTDEETLALLRETYNLDFQKVQAVIGPDGEKMIVLMDEDEDIPPETLEQLANADFIANAENESAQQQAMIKEAPEEPSVEQPQIEETEDAVIQNEEHDAEQHQGAEEEPTVEQIEAEM</sequence>
<feature type="compositionally biased region" description="Low complexity" evidence="1">
    <location>
        <begin position="153"/>
        <end position="162"/>
    </location>
</feature>
<feature type="compositionally biased region" description="Acidic residues" evidence="1">
    <location>
        <begin position="169"/>
        <end position="183"/>
    </location>
</feature>
<evidence type="ECO:0000313" key="3">
    <source>
        <dbReference type="WBParaSite" id="L893_g28433.t1"/>
    </source>
</evidence>